<evidence type="ECO:0000313" key="1">
    <source>
        <dbReference type="EMBL" id="KAK7406752.1"/>
    </source>
</evidence>
<dbReference type="Proteomes" id="UP001386955">
    <property type="component" value="Unassembled WGS sequence"/>
</dbReference>
<comment type="caution">
    <text evidence="1">The sequence shown here is derived from an EMBL/GenBank/DDBJ whole genome shotgun (WGS) entry which is preliminary data.</text>
</comment>
<organism evidence="1 2">
    <name type="scientific">Psophocarpus tetragonolobus</name>
    <name type="common">Winged bean</name>
    <name type="synonym">Dolichos tetragonolobus</name>
    <dbReference type="NCBI Taxonomy" id="3891"/>
    <lineage>
        <taxon>Eukaryota</taxon>
        <taxon>Viridiplantae</taxon>
        <taxon>Streptophyta</taxon>
        <taxon>Embryophyta</taxon>
        <taxon>Tracheophyta</taxon>
        <taxon>Spermatophyta</taxon>
        <taxon>Magnoliopsida</taxon>
        <taxon>eudicotyledons</taxon>
        <taxon>Gunneridae</taxon>
        <taxon>Pentapetalae</taxon>
        <taxon>rosids</taxon>
        <taxon>fabids</taxon>
        <taxon>Fabales</taxon>
        <taxon>Fabaceae</taxon>
        <taxon>Papilionoideae</taxon>
        <taxon>50 kb inversion clade</taxon>
        <taxon>NPAAA clade</taxon>
        <taxon>indigoferoid/millettioid clade</taxon>
        <taxon>Phaseoleae</taxon>
        <taxon>Psophocarpus</taxon>
    </lineage>
</organism>
<keyword evidence="2" id="KW-1185">Reference proteome</keyword>
<sequence length="120" mass="13155">MEKKAGIMFGTQQFLFTTQHILSTSRIFPTIIQQGLSMGRFSKWGKVMKIGVAEIRGCDTDTDTDTDTDRVIAESDFVNEAVMLGLGGRISEASEIARSPCHEASMPVSRDWSLGKGRPA</sequence>
<reference evidence="1 2" key="1">
    <citation type="submission" date="2024-01" db="EMBL/GenBank/DDBJ databases">
        <title>The genomes of 5 underutilized Papilionoideae crops provide insights into root nodulation and disease resistanc.</title>
        <authorList>
            <person name="Jiang F."/>
        </authorList>
    </citation>
    <scope>NUCLEOTIDE SEQUENCE [LARGE SCALE GENOMIC DNA]</scope>
    <source>
        <strain evidence="1">DUOXIRENSHENG_FW03</strain>
        <tissue evidence="1">Leaves</tissue>
    </source>
</reference>
<dbReference type="EMBL" id="JAYMYS010000002">
    <property type="protein sequence ID" value="KAK7406752.1"/>
    <property type="molecule type" value="Genomic_DNA"/>
</dbReference>
<accession>A0AAN9T5M8</accession>
<protein>
    <submittedName>
        <fullName evidence="1">Uncharacterized protein</fullName>
    </submittedName>
</protein>
<dbReference type="AlphaFoldDB" id="A0AAN9T5M8"/>
<gene>
    <name evidence="1" type="ORF">VNO78_08383</name>
</gene>
<proteinExistence type="predicted"/>
<name>A0AAN9T5M8_PSOTE</name>
<evidence type="ECO:0000313" key="2">
    <source>
        <dbReference type="Proteomes" id="UP001386955"/>
    </source>
</evidence>